<dbReference type="Proteomes" id="UP001501479">
    <property type="component" value="Unassembled WGS sequence"/>
</dbReference>
<keyword evidence="1" id="KW-0143">Chaperone</keyword>
<proteinExistence type="predicted"/>
<comment type="caution">
    <text evidence="2">The sequence shown here is derived from an EMBL/GenBank/DDBJ whole genome shotgun (WGS) entry which is preliminary data.</text>
</comment>
<dbReference type="Pfam" id="PF02613">
    <property type="entry name" value="Nitrate_red_del"/>
    <property type="match status" value="1"/>
</dbReference>
<evidence type="ECO:0000313" key="2">
    <source>
        <dbReference type="EMBL" id="GAA3722694.1"/>
    </source>
</evidence>
<dbReference type="Gene3D" id="1.20.1280.20">
    <property type="entry name" value="HscB, C-terminal domain"/>
    <property type="match status" value="1"/>
</dbReference>
<name>A0ABP7ERN0_9GAMM</name>
<dbReference type="SUPFAM" id="SSF89155">
    <property type="entry name" value="TorD-like"/>
    <property type="match status" value="1"/>
</dbReference>
<dbReference type="PANTHER" id="PTHR34227">
    <property type="entry name" value="CHAPERONE PROTEIN YCDY"/>
    <property type="match status" value="1"/>
</dbReference>
<reference evidence="3" key="1">
    <citation type="journal article" date="2019" name="Int. J. Syst. Evol. Microbiol.">
        <title>The Global Catalogue of Microorganisms (GCM) 10K type strain sequencing project: providing services to taxonomists for standard genome sequencing and annotation.</title>
        <authorList>
            <consortium name="The Broad Institute Genomics Platform"/>
            <consortium name="The Broad Institute Genome Sequencing Center for Infectious Disease"/>
            <person name="Wu L."/>
            <person name="Ma J."/>
        </authorList>
    </citation>
    <scope>NUCLEOTIDE SEQUENCE [LARGE SCALE GENOMIC DNA]</scope>
    <source>
        <strain evidence="3">JCM 17329</strain>
    </source>
</reference>
<dbReference type="InterPro" id="IPR020945">
    <property type="entry name" value="DMSO/NO3_reduct_chaperone"/>
</dbReference>
<dbReference type="InterPro" id="IPR050289">
    <property type="entry name" value="TorD/DmsD_chaperones"/>
</dbReference>
<protein>
    <submittedName>
        <fullName evidence="2">Molecular chaperone TorD</fullName>
    </submittedName>
</protein>
<accession>A0ABP7ERN0</accession>
<gene>
    <name evidence="2" type="primary">torD_2</name>
    <name evidence="2" type="ORF">GCM10022421_34340</name>
</gene>
<dbReference type="NCBIfam" id="NF003442">
    <property type="entry name" value="PRK04976.1"/>
    <property type="match status" value="1"/>
</dbReference>
<dbReference type="InterPro" id="IPR036411">
    <property type="entry name" value="TorD-like_sf"/>
</dbReference>
<dbReference type="Gene3D" id="1.20.120.1820">
    <property type="match status" value="1"/>
</dbReference>
<evidence type="ECO:0000313" key="3">
    <source>
        <dbReference type="Proteomes" id="UP001501479"/>
    </source>
</evidence>
<dbReference type="RefSeq" id="WP_344966008.1">
    <property type="nucleotide sequence ID" value="NZ_BAABDS010000051.1"/>
</dbReference>
<dbReference type="InterPro" id="IPR036386">
    <property type="entry name" value="HscB_C_sf"/>
</dbReference>
<dbReference type="EMBL" id="BAABDS010000051">
    <property type="protein sequence ID" value="GAA3722694.1"/>
    <property type="molecule type" value="Genomic_DNA"/>
</dbReference>
<organism evidence="2 3">
    <name type="scientific">Oceanisphaera sediminis</name>
    <dbReference type="NCBI Taxonomy" id="981381"/>
    <lineage>
        <taxon>Bacteria</taxon>
        <taxon>Pseudomonadati</taxon>
        <taxon>Pseudomonadota</taxon>
        <taxon>Gammaproteobacteria</taxon>
        <taxon>Aeromonadales</taxon>
        <taxon>Aeromonadaceae</taxon>
        <taxon>Oceanisphaera</taxon>
    </lineage>
</organism>
<dbReference type="PANTHER" id="PTHR34227:SF11">
    <property type="entry name" value="CHAPERONE PROTEIN TORD"/>
    <property type="match status" value="1"/>
</dbReference>
<keyword evidence="3" id="KW-1185">Reference proteome</keyword>
<sequence length="215" mass="23525">MTHNTAAGDSLPLSATEYWQQQALLCQWFATLLSKELNEAELQAYQAGDANPLLDELALQPALSEPAKRLRQAINTLALLEHPRLELAADFAGLFLSDARHSPAPYASLYQDKGTFNGPAAQRMQQRLAAAGYAVDGDFKEPPDHLAVMLDYLAEGYRRLALAPSPEAEADLKLFVHQELAGWLPELSRRANHTGTASDVYPALLALVTAFCQQP</sequence>
<evidence type="ECO:0000256" key="1">
    <source>
        <dbReference type="ARBA" id="ARBA00023186"/>
    </source>
</evidence>